<dbReference type="AlphaFoldDB" id="A0A074Z771"/>
<reference evidence="1 2" key="1">
    <citation type="submission" date="2013-11" db="EMBL/GenBank/DDBJ databases">
        <title>Opisthorchis viverrini - life in the bile duct.</title>
        <authorList>
            <person name="Young N.D."/>
            <person name="Nagarajan N."/>
            <person name="Lin S.J."/>
            <person name="Korhonen P.K."/>
            <person name="Jex A.R."/>
            <person name="Hall R.S."/>
            <person name="Safavi-Hemami H."/>
            <person name="Kaewkong W."/>
            <person name="Bertrand D."/>
            <person name="Gao S."/>
            <person name="Seet Q."/>
            <person name="Wongkham S."/>
            <person name="Teh B.T."/>
            <person name="Wongkham C."/>
            <person name="Intapan P.M."/>
            <person name="Maleewong W."/>
            <person name="Yang X."/>
            <person name="Hu M."/>
            <person name="Wang Z."/>
            <person name="Hofmann A."/>
            <person name="Sternberg P.W."/>
            <person name="Tan P."/>
            <person name="Wang J."/>
            <person name="Gasser R.B."/>
        </authorList>
    </citation>
    <scope>NUCLEOTIDE SEQUENCE [LARGE SCALE GENOMIC DNA]</scope>
</reference>
<dbReference type="EMBL" id="KL596968">
    <property type="protein sequence ID" value="KER21427.1"/>
    <property type="molecule type" value="Genomic_DNA"/>
</dbReference>
<dbReference type="Proteomes" id="UP000054324">
    <property type="component" value="Unassembled WGS sequence"/>
</dbReference>
<dbReference type="CTD" id="20324413"/>
<keyword evidence="2" id="KW-1185">Reference proteome</keyword>
<dbReference type="RefSeq" id="XP_009174826.1">
    <property type="nucleotide sequence ID" value="XM_009176562.1"/>
</dbReference>
<protein>
    <submittedName>
        <fullName evidence="1">Uncharacterized protein</fullName>
    </submittedName>
</protein>
<organism evidence="1 2">
    <name type="scientific">Opisthorchis viverrini</name>
    <name type="common">Southeast Asian liver fluke</name>
    <dbReference type="NCBI Taxonomy" id="6198"/>
    <lineage>
        <taxon>Eukaryota</taxon>
        <taxon>Metazoa</taxon>
        <taxon>Spiralia</taxon>
        <taxon>Lophotrochozoa</taxon>
        <taxon>Platyhelminthes</taxon>
        <taxon>Trematoda</taxon>
        <taxon>Digenea</taxon>
        <taxon>Opisthorchiida</taxon>
        <taxon>Opisthorchiata</taxon>
        <taxon>Opisthorchiidae</taxon>
        <taxon>Opisthorchis</taxon>
    </lineage>
</organism>
<accession>A0A074Z771</accession>
<dbReference type="KEGG" id="ovi:T265_10245"/>
<dbReference type="GeneID" id="20324413"/>
<sequence length="236" mass="26709">MVRSSSSERVVAVWNKLPQTVVHAPSRTQFEALVDTYLSAERREQNRPGKFGQKLRFCASIRDQSGPSSLGWEHFSTPFHSNPRACKITAPHCELKERCYTLFVLVIPGERKPLNDKQKPDPRSLGESLDYMYYSLNPNGLLISPAKVGESVNIQHKYNQYTHTTITNFPLCPFGGCAKTQSDWRPRQDGYRTQSRPATKILALHMCIQASELARCSLTHSRRSPGYIKPCTRSPA</sequence>
<evidence type="ECO:0000313" key="2">
    <source>
        <dbReference type="Proteomes" id="UP000054324"/>
    </source>
</evidence>
<evidence type="ECO:0000313" key="1">
    <source>
        <dbReference type="EMBL" id="KER21427.1"/>
    </source>
</evidence>
<gene>
    <name evidence="1" type="ORF">T265_10245</name>
</gene>
<proteinExistence type="predicted"/>
<dbReference type="OrthoDB" id="10639036at2759"/>
<name>A0A074Z771_OPIVI</name>